<name>F0SAH3_PSESL</name>
<evidence type="ECO:0000313" key="3">
    <source>
        <dbReference type="Proteomes" id="UP000000310"/>
    </source>
</evidence>
<dbReference type="HOGENOM" id="CLU_075053_9_0_10"/>
<dbReference type="Gene3D" id="2.60.120.10">
    <property type="entry name" value="Jelly Rolls"/>
    <property type="match status" value="1"/>
</dbReference>
<proteinExistence type="predicted"/>
<dbReference type="AlphaFoldDB" id="F0SAH3"/>
<keyword evidence="3" id="KW-1185">Reference proteome</keyword>
<evidence type="ECO:0000313" key="2">
    <source>
        <dbReference type="EMBL" id="ADY52593.1"/>
    </source>
</evidence>
<gene>
    <name evidence="2" type="ordered locus">Pedsa_2041</name>
</gene>
<dbReference type="Pfam" id="PF00027">
    <property type="entry name" value="cNMP_binding"/>
    <property type="match status" value="1"/>
</dbReference>
<dbReference type="STRING" id="762903.Pedsa_2041"/>
<dbReference type="Proteomes" id="UP000000310">
    <property type="component" value="Chromosome"/>
</dbReference>
<dbReference type="CDD" id="cd00038">
    <property type="entry name" value="CAP_ED"/>
    <property type="match status" value="1"/>
</dbReference>
<evidence type="ECO:0000259" key="1">
    <source>
        <dbReference type="Pfam" id="PF00027"/>
    </source>
</evidence>
<reference evidence="2 3" key="1">
    <citation type="journal article" date="2011" name="Stand. Genomic Sci.">
        <title>Complete genome sequence of the gliding, heparinolytic Pedobacter saltans type strain (113).</title>
        <authorList>
            <person name="Liolios K."/>
            <person name="Sikorski J."/>
            <person name="Lu M."/>
            <person name="Nolan M."/>
            <person name="Lapidus A."/>
            <person name="Lucas S."/>
            <person name="Hammon N."/>
            <person name="Deshpande S."/>
            <person name="Cheng J.F."/>
            <person name="Tapia R."/>
            <person name="Han C."/>
            <person name="Goodwin L."/>
            <person name="Pitluck S."/>
            <person name="Huntemann M."/>
            <person name="Ivanova N."/>
            <person name="Pagani I."/>
            <person name="Mavromatis K."/>
            <person name="Ovchinikova G."/>
            <person name="Pati A."/>
            <person name="Chen A."/>
            <person name="Palaniappan K."/>
            <person name="Land M."/>
            <person name="Hauser L."/>
            <person name="Brambilla E.M."/>
            <person name="Kotsyurbenko O."/>
            <person name="Rohde M."/>
            <person name="Tindall B.J."/>
            <person name="Abt B."/>
            <person name="Goker M."/>
            <person name="Detter J.C."/>
            <person name="Woyke T."/>
            <person name="Bristow J."/>
            <person name="Eisen J.A."/>
            <person name="Markowitz V."/>
            <person name="Hugenholtz P."/>
            <person name="Klenk H.P."/>
            <person name="Kyrpides N.C."/>
        </authorList>
    </citation>
    <scope>NUCLEOTIDE SEQUENCE [LARGE SCALE GENOMIC DNA]</scope>
    <source>
        <strain evidence="3">ATCC 51119 / DSM 12145 / JCM 21818 / LMG 10337 / NBRC 100064 / NCIMB 13643</strain>
    </source>
</reference>
<feature type="domain" description="Cyclic nucleotide-binding" evidence="1">
    <location>
        <begin position="43"/>
        <end position="128"/>
    </location>
</feature>
<dbReference type="eggNOG" id="COG0664">
    <property type="taxonomic scope" value="Bacteria"/>
</dbReference>
<dbReference type="EMBL" id="CP002545">
    <property type="protein sequence ID" value="ADY52593.1"/>
    <property type="molecule type" value="Genomic_DNA"/>
</dbReference>
<dbReference type="SUPFAM" id="SSF51206">
    <property type="entry name" value="cAMP-binding domain-like"/>
    <property type="match status" value="1"/>
</dbReference>
<organism evidence="2 3">
    <name type="scientific">Pseudopedobacter saltans (strain ATCC 51119 / DSM 12145 / JCM 21818 / CCUG 39354 / LMG 10337 / NBRC 100064 / NCIMB 13643)</name>
    <name type="common">Pedobacter saltans</name>
    <dbReference type="NCBI Taxonomy" id="762903"/>
    <lineage>
        <taxon>Bacteria</taxon>
        <taxon>Pseudomonadati</taxon>
        <taxon>Bacteroidota</taxon>
        <taxon>Sphingobacteriia</taxon>
        <taxon>Sphingobacteriales</taxon>
        <taxon>Sphingobacteriaceae</taxon>
        <taxon>Pseudopedobacter</taxon>
    </lineage>
</organism>
<accession>F0SAH3</accession>
<protein>
    <submittedName>
        <fullName evidence="2">Transcriptional regulator, Crp/Fnr family</fullName>
    </submittedName>
</protein>
<reference evidence="3" key="2">
    <citation type="submission" date="2011-02" db="EMBL/GenBank/DDBJ databases">
        <title>The complete genome of Pedobacter saltans DSM 12145.</title>
        <authorList>
            <consortium name="US DOE Joint Genome Institute (JGI-PGF)"/>
            <person name="Lucas S."/>
            <person name="Copeland A."/>
            <person name="Lapidus A."/>
            <person name="Bruce D."/>
            <person name="Goodwin L."/>
            <person name="Pitluck S."/>
            <person name="Kyrpides N."/>
            <person name="Mavromatis K."/>
            <person name="Pagani I."/>
            <person name="Ivanova N."/>
            <person name="Ovchinnikova G."/>
            <person name="Lu M."/>
            <person name="Detter J.C."/>
            <person name="Han C."/>
            <person name="Land M."/>
            <person name="Hauser L."/>
            <person name="Markowitz V."/>
            <person name="Cheng J.-F."/>
            <person name="Hugenholtz P."/>
            <person name="Woyke T."/>
            <person name="Wu D."/>
            <person name="Tindall B."/>
            <person name="Pomrenke H.G."/>
            <person name="Brambilla E."/>
            <person name="Klenk H.-P."/>
            <person name="Eisen J.A."/>
        </authorList>
    </citation>
    <scope>NUCLEOTIDE SEQUENCE [LARGE SCALE GENOMIC DNA]</scope>
    <source>
        <strain evidence="3">ATCC 51119 / DSM 12145 / JCM 21818 / LMG 10337 / NBRC 100064 / NCIMB 13643</strain>
    </source>
</reference>
<dbReference type="InterPro" id="IPR000595">
    <property type="entry name" value="cNMP-bd_dom"/>
</dbReference>
<dbReference type="OrthoDB" id="792939at2"/>
<dbReference type="InterPro" id="IPR018490">
    <property type="entry name" value="cNMP-bd_dom_sf"/>
</dbReference>
<dbReference type="KEGG" id="psn:Pedsa_2041"/>
<dbReference type="InterPro" id="IPR014710">
    <property type="entry name" value="RmlC-like_jellyroll"/>
</dbReference>
<sequence length="201" mass="23024">MVIVKPNLSSALEKLRLFVNKTVVLDDTIWKDFSNIWELHISKRKDIITDAGEKENYLYFVLDGIQRVFHTSESGREATLVLSYPPSFAGILDAMMLEQKSKYYFESLTPSVFIKAKYIDVKKLMEKHPSINLFVLKGVSQALSGVLERVVELQVCSSEEKFRILLKRSPHILQLIPHKYIASYLGIDASNFSKLLNNVKI</sequence>
<dbReference type="RefSeq" id="WP_013633080.1">
    <property type="nucleotide sequence ID" value="NC_015177.1"/>
</dbReference>